<dbReference type="Pfam" id="PF00067">
    <property type="entry name" value="p450"/>
    <property type="match status" value="1"/>
</dbReference>
<proteinExistence type="inferred from homology"/>
<dbReference type="PROSITE" id="PS00086">
    <property type="entry name" value="CYTOCHROME_P450"/>
    <property type="match status" value="1"/>
</dbReference>
<accession>A0ABT3TIM8</accession>
<dbReference type="SUPFAM" id="SSF48264">
    <property type="entry name" value="Cytochrome P450"/>
    <property type="match status" value="1"/>
</dbReference>
<dbReference type="PANTHER" id="PTHR46696">
    <property type="entry name" value="P450, PUTATIVE (EUROFUNG)-RELATED"/>
    <property type="match status" value="1"/>
</dbReference>
<keyword evidence="2" id="KW-0503">Monooxygenase</keyword>
<name>A0ABT3TIM8_9GAMM</name>
<evidence type="ECO:0000256" key="2">
    <source>
        <dbReference type="RuleBase" id="RU000461"/>
    </source>
</evidence>
<dbReference type="InterPro" id="IPR017972">
    <property type="entry name" value="Cyt_P450_CS"/>
</dbReference>
<sequence>MNECPFVNLLDNDTYAQGMPYDELARIRAAGPVVKMDDPITGIPYWAVVRREALDFVSQNPQIFSSAERGPFPMETADGDNAQMMAENFIINMDPPRHMKYRKVVRDAFTPRAVAAFEPRLREMAKGIIDNIASQGHCEFIEEVAAELPLMAILETLGVPLEDRHQFFHWTNAMAFADDPDVATTEAEAQTASLEVLLYAHQHAANQRQNPTSDVVQALLTGAVDGAPISDDMFAWMFMLIMVGGNESTRSVTSQGMRLLLEHPQQLEHLVAHPEDVPDAIEEMVRYNTAFIMMRRTAMEDVEVCGETIKKGDKVILHYHAVNHDEDVFGDDAMVFDIHRAKRTDNLPRQLRSFGVGEHFCLGMNLARMELRIIFEELLPRLRNPKLDGEITYMRNFFTSTIKAMPITFDPEIK</sequence>
<gene>
    <name evidence="3" type="ORF">EYC98_15065</name>
</gene>
<dbReference type="Gene3D" id="1.10.630.10">
    <property type="entry name" value="Cytochrome P450"/>
    <property type="match status" value="1"/>
</dbReference>
<protein>
    <submittedName>
        <fullName evidence="3">Cytochrome P450</fullName>
    </submittedName>
</protein>
<evidence type="ECO:0000313" key="3">
    <source>
        <dbReference type="EMBL" id="MCX2982180.1"/>
    </source>
</evidence>
<reference evidence="3" key="1">
    <citation type="submission" date="2019-02" db="EMBL/GenBank/DDBJ databases">
        <authorList>
            <person name="Li S.-H."/>
        </authorList>
    </citation>
    <scope>NUCLEOTIDE SEQUENCE</scope>
    <source>
        <strain evidence="3">IMCC14734</strain>
    </source>
</reference>
<keyword evidence="2" id="KW-0479">Metal-binding</keyword>
<dbReference type="InterPro" id="IPR002397">
    <property type="entry name" value="Cyt_P450_B"/>
</dbReference>
<keyword evidence="4" id="KW-1185">Reference proteome</keyword>
<keyword evidence="2" id="KW-0560">Oxidoreductase</keyword>
<dbReference type="PANTHER" id="PTHR46696:SF4">
    <property type="entry name" value="BIOTIN BIOSYNTHESIS CYTOCHROME P450"/>
    <property type="match status" value="1"/>
</dbReference>
<dbReference type="PRINTS" id="PR00359">
    <property type="entry name" value="BP450"/>
</dbReference>
<dbReference type="Proteomes" id="UP001143362">
    <property type="component" value="Unassembled WGS sequence"/>
</dbReference>
<evidence type="ECO:0000313" key="4">
    <source>
        <dbReference type="Proteomes" id="UP001143362"/>
    </source>
</evidence>
<comment type="caution">
    <text evidence="3">The sequence shown here is derived from an EMBL/GenBank/DDBJ whole genome shotgun (WGS) entry which is preliminary data.</text>
</comment>
<keyword evidence="2" id="KW-0408">Iron</keyword>
<keyword evidence="2" id="KW-0349">Heme</keyword>
<organism evidence="3 4">
    <name type="scientific">Candidatus Litorirhabdus singularis</name>
    <dbReference type="NCBI Taxonomy" id="2518993"/>
    <lineage>
        <taxon>Bacteria</taxon>
        <taxon>Pseudomonadati</taxon>
        <taxon>Pseudomonadota</taxon>
        <taxon>Gammaproteobacteria</taxon>
        <taxon>Cellvibrionales</taxon>
        <taxon>Halieaceae</taxon>
        <taxon>Candidatus Litorirhabdus</taxon>
    </lineage>
</organism>
<comment type="similarity">
    <text evidence="1 2">Belongs to the cytochrome P450 family.</text>
</comment>
<dbReference type="InterPro" id="IPR001128">
    <property type="entry name" value="Cyt_P450"/>
</dbReference>
<dbReference type="InterPro" id="IPR036396">
    <property type="entry name" value="Cyt_P450_sf"/>
</dbReference>
<dbReference type="EMBL" id="SHNN01000003">
    <property type="protein sequence ID" value="MCX2982180.1"/>
    <property type="molecule type" value="Genomic_DNA"/>
</dbReference>
<dbReference type="CDD" id="cd11033">
    <property type="entry name" value="CYP142-like"/>
    <property type="match status" value="1"/>
</dbReference>
<evidence type="ECO:0000256" key="1">
    <source>
        <dbReference type="ARBA" id="ARBA00010617"/>
    </source>
</evidence>